<dbReference type="Gene3D" id="2.30.110.10">
    <property type="entry name" value="Electron Transport, Fmn-binding Protein, Chain A"/>
    <property type="match status" value="1"/>
</dbReference>
<dbReference type="eggNOG" id="ENOG5032Z8Q">
    <property type="taxonomic scope" value="Bacteria"/>
</dbReference>
<dbReference type="AlphaFoldDB" id="A0A1H7KKE7"/>
<protein>
    <submittedName>
        <fullName evidence="1">Deazaflavin-dependent oxidoreductase, nitroreductase family</fullName>
    </submittedName>
</protein>
<organism evidence="1 2">
    <name type="scientific">Streptacidiphilus jiangxiensis</name>
    <dbReference type="NCBI Taxonomy" id="235985"/>
    <lineage>
        <taxon>Bacteria</taxon>
        <taxon>Bacillati</taxon>
        <taxon>Actinomycetota</taxon>
        <taxon>Actinomycetes</taxon>
        <taxon>Kitasatosporales</taxon>
        <taxon>Streptomycetaceae</taxon>
        <taxon>Streptacidiphilus</taxon>
    </lineage>
</organism>
<dbReference type="InterPro" id="IPR012349">
    <property type="entry name" value="Split_barrel_FMN-bd"/>
</dbReference>
<reference evidence="2" key="1">
    <citation type="submission" date="2016-10" db="EMBL/GenBank/DDBJ databases">
        <authorList>
            <person name="Varghese N."/>
        </authorList>
    </citation>
    <scope>NUCLEOTIDE SEQUENCE [LARGE SCALE GENOMIC DNA]</scope>
    <source>
        <strain evidence="2">DSM 45096 / BCRC 16803 / CGMCC 4.1857 / CIP 109030 / JCM 12277 / KCTC 19219 / NBRC 100920 / 33214</strain>
    </source>
</reference>
<gene>
    <name evidence="1" type="ORF">SAMN05414137_10460</name>
</gene>
<dbReference type="Pfam" id="PF04075">
    <property type="entry name" value="F420H2_quin_red"/>
    <property type="match status" value="1"/>
</dbReference>
<name>A0A1H7KKE7_STRJI</name>
<dbReference type="Proteomes" id="UP000183015">
    <property type="component" value="Unassembled WGS sequence"/>
</dbReference>
<dbReference type="InterPro" id="IPR004378">
    <property type="entry name" value="F420H2_quin_Rdtase"/>
</dbReference>
<sequence>MTTNQRRAARFNKAFGNRLAGPLLSRMPGFGAVLHKGRRSGRVYRTPVKIFRTAGGFTMSLPYGPKSDWVRNVQAAGGCQLVSLGRRFDLVEPRVYHDREQRVIPRPLRPLLARFKAFDFIELRLAPAGAGRAER</sequence>
<evidence type="ECO:0000313" key="2">
    <source>
        <dbReference type="Proteomes" id="UP000183015"/>
    </source>
</evidence>
<keyword evidence="2" id="KW-1185">Reference proteome</keyword>
<dbReference type="RefSeq" id="WP_042441860.1">
    <property type="nucleotide sequence ID" value="NZ_BBPN01000001.1"/>
</dbReference>
<dbReference type="GO" id="GO:0016491">
    <property type="term" value="F:oxidoreductase activity"/>
    <property type="evidence" value="ECO:0007669"/>
    <property type="project" value="InterPro"/>
</dbReference>
<dbReference type="EMBL" id="FOAZ01000004">
    <property type="protein sequence ID" value="SEK86475.1"/>
    <property type="molecule type" value="Genomic_DNA"/>
</dbReference>
<evidence type="ECO:0000313" key="1">
    <source>
        <dbReference type="EMBL" id="SEK86475.1"/>
    </source>
</evidence>
<dbReference type="OrthoDB" id="4633749at2"/>
<accession>A0A1H7KKE7</accession>
<proteinExistence type="predicted"/>
<dbReference type="STRING" id="235985.SAMN05414137_10460"/>